<organism evidence="1 2">
    <name type="scientific">Cajanus cajan</name>
    <name type="common">Pigeon pea</name>
    <name type="synonym">Cajanus indicus</name>
    <dbReference type="NCBI Taxonomy" id="3821"/>
    <lineage>
        <taxon>Eukaryota</taxon>
        <taxon>Viridiplantae</taxon>
        <taxon>Streptophyta</taxon>
        <taxon>Embryophyta</taxon>
        <taxon>Tracheophyta</taxon>
        <taxon>Spermatophyta</taxon>
        <taxon>Magnoliopsida</taxon>
        <taxon>eudicotyledons</taxon>
        <taxon>Gunneridae</taxon>
        <taxon>Pentapetalae</taxon>
        <taxon>rosids</taxon>
        <taxon>fabids</taxon>
        <taxon>Fabales</taxon>
        <taxon>Fabaceae</taxon>
        <taxon>Papilionoideae</taxon>
        <taxon>50 kb inversion clade</taxon>
        <taxon>NPAAA clade</taxon>
        <taxon>indigoferoid/millettioid clade</taxon>
        <taxon>Phaseoleae</taxon>
        <taxon>Cajanus</taxon>
    </lineage>
</organism>
<dbReference type="Proteomes" id="UP000075243">
    <property type="component" value="Chromosome 3"/>
</dbReference>
<dbReference type="STRING" id="3821.A0A151TWD7"/>
<gene>
    <name evidence="1" type="ORF">KK1_010514</name>
</gene>
<evidence type="ECO:0000313" key="1">
    <source>
        <dbReference type="EMBL" id="KYP71264.1"/>
    </source>
</evidence>
<sequence>MSQEILTRAIGCKLSWWDKIHAYFHSHLNVKARQLHTALRNTTRENCSISDFLLRIQALIDTLSSNGETVTT</sequence>
<dbReference type="EMBL" id="CM003605">
    <property type="protein sequence ID" value="KYP71264.1"/>
    <property type="molecule type" value="Genomic_DNA"/>
</dbReference>
<name>A0A151TWD7_CAJCA</name>
<accession>A0A151TWD7</accession>
<reference evidence="1 2" key="1">
    <citation type="journal article" date="2012" name="Nat. Biotechnol.">
        <title>Draft genome sequence of pigeonpea (Cajanus cajan), an orphan legume crop of resource-poor farmers.</title>
        <authorList>
            <person name="Varshney R.K."/>
            <person name="Chen W."/>
            <person name="Li Y."/>
            <person name="Bharti A.K."/>
            <person name="Saxena R.K."/>
            <person name="Schlueter J.A."/>
            <person name="Donoghue M.T."/>
            <person name="Azam S."/>
            <person name="Fan G."/>
            <person name="Whaley A.M."/>
            <person name="Farmer A.D."/>
            <person name="Sheridan J."/>
            <person name="Iwata A."/>
            <person name="Tuteja R."/>
            <person name="Penmetsa R.V."/>
            <person name="Wu W."/>
            <person name="Upadhyaya H.D."/>
            <person name="Yang S.P."/>
            <person name="Shah T."/>
            <person name="Saxena K.B."/>
            <person name="Michael T."/>
            <person name="McCombie W.R."/>
            <person name="Yang B."/>
            <person name="Zhang G."/>
            <person name="Yang H."/>
            <person name="Wang J."/>
            <person name="Spillane C."/>
            <person name="Cook D.R."/>
            <person name="May G.D."/>
            <person name="Xu X."/>
            <person name="Jackson S.A."/>
        </authorList>
    </citation>
    <scope>NUCLEOTIDE SEQUENCE [LARGE SCALE GENOMIC DNA]</scope>
    <source>
        <strain evidence="2">cv. Asha</strain>
    </source>
</reference>
<dbReference type="PANTHER" id="PTHR47481:SF22">
    <property type="entry name" value="RETROTRANSPOSON GAG DOMAIN-CONTAINING PROTEIN"/>
    <property type="match status" value="1"/>
</dbReference>
<dbReference type="Gramene" id="C.cajan_10223.t">
    <property type="protein sequence ID" value="C.cajan_10223.t.cds1"/>
    <property type="gene ID" value="C.cajan_10223"/>
</dbReference>
<dbReference type="PANTHER" id="PTHR47481">
    <property type="match status" value="1"/>
</dbReference>
<dbReference type="AlphaFoldDB" id="A0A151TWD7"/>
<keyword evidence="2" id="KW-1185">Reference proteome</keyword>
<protein>
    <submittedName>
        <fullName evidence="1">Uncharacterized protein</fullName>
    </submittedName>
</protein>
<proteinExistence type="predicted"/>
<evidence type="ECO:0000313" key="2">
    <source>
        <dbReference type="Proteomes" id="UP000075243"/>
    </source>
</evidence>